<dbReference type="PANTHER" id="PTHR34039">
    <property type="entry name" value="UPF0102 PROTEIN YRAN"/>
    <property type="match status" value="1"/>
</dbReference>
<evidence type="ECO:0000313" key="3">
    <source>
        <dbReference type="EMBL" id="WNO05079.1"/>
    </source>
</evidence>
<dbReference type="EMBL" id="CP132507">
    <property type="protein sequence ID" value="WNO05079.1"/>
    <property type="molecule type" value="Genomic_DNA"/>
</dbReference>
<protein>
    <recommendedName>
        <fullName evidence="2">UPF0102 protein RAN89_01265</fullName>
    </recommendedName>
</protein>
<gene>
    <name evidence="3" type="ORF">RAN89_01265</name>
</gene>
<accession>A0ABZ0B027</accession>
<name>A0ABZ0B027_9BURK</name>
<evidence type="ECO:0000256" key="2">
    <source>
        <dbReference type="HAMAP-Rule" id="MF_00048"/>
    </source>
</evidence>
<dbReference type="SUPFAM" id="SSF52980">
    <property type="entry name" value="Restriction endonuclease-like"/>
    <property type="match status" value="1"/>
</dbReference>
<dbReference type="Proteomes" id="UP001302257">
    <property type="component" value="Chromosome"/>
</dbReference>
<proteinExistence type="inferred from homology"/>
<comment type="similarity">
    <text evidence="1 2">Belongs to the UPF0102 family.</text>
</comment>
<dbReference type="InterPro" id="IPR003509">
    <property type="entry name" value="UPF0102_YraN-like"/>
</dbReference>
<dbReference type="InterPro" id="IPR011856">
    <property type="entry name" value="tRNA_endonuc-like_dom_sf"/>
</dbReference>
<dbReference type="RefSeq" id="WP_313867884.1">
    <property type="nucleotide sequence ID" value="NZ_CP132507.1"/>
</dbReference>
<dbReference type="Pfam" id="PF02021">
    <property type="entry name" value="UPF0102"/>
    <property type="match status" value="1"/>
</dbReference>
<dbReference type="PANTHER" id="PTHR34039:SF1">
    <property type="entry name" value="UPF0102 PROTEIN YRAN"/>
    <property type="match status" value="1"/>
</dbReference>
<keyword evidence="4" id="KW-1185">Reference proteome</keyword>
<dbReference type="NCBIfam" id="NF009150">
    <property type="entry name" value="PRK12497.1-3"/>
    <property type="match status" value="1"/>
</dbReference>
<reference evidence="3 4" key="1">
    <citation type="submission" date="2023-08" db="EMBL/GenBank/DDBJ databases">
        <title>Rhodoferax potami sp. nov. and Rhodoferax mekongensis sp. nov., isolated from the Mekong River in Thailand.</title>
        <authorList>
            <person name="Kitikhun S."/>
            <person name="Charoenyingcharoen P."/>
            <person name="Siriarchawattana P."/>
            <person name="Likhitrattanapisal S."/>
            <person name="Nilsakha T."/>
            <person name="Chanpet A."/>
            <person name="Rattanawaree P."/>
            <person name="Ingsriswang S."/>
        </authorList>
    </citation>
    <scope>NUCLEOTIDE SEQUENCE [LARGE SCALE GENOMIC DNA]</scope>
    <source>
        <strain evidence="3 4">TBRC 17307</strain>
    </source>
</reference>
<organism evidence="3 4">
    <name type="scientific">Rhodoferax mekongensis</name>
    <dbReference type="NCBI Taxonomy" id="3068341"/>
    <lineage>
        <taxon>Bacteria</taxon>
        <taxon>Pseudomonadati</taxon>
        <taxon>Pseudomonadota</taxon>
        <taxon>Betaproteobacteria</taxon>
        <taxon>Burkholderiales</taxon>
        <taxon>Comamonadaceae</taxon>
        <taxon>Rhodoferax</taxon>
    </lineage>
</organism>
<dbReference type="NCBIfam" id="TIGR00252">
    <property type="entry name" value="YraN family protein"/>
    <property type="match status" value="1"/>
</dbReference>
<evidence type="ECO:0000313" key="4">
    <source>
        <dbReference type="Proteomes" id="UP001302257"/>
    </source>
</evidence>
<evidence type="ECO:0000256" key="1">
    <source>
        <dbReference type="ARBA" id="ARBA00006738"/>
    </source>
</evidence>
<dbReference type="InterPro" id="IPR011335">
    <property type="entry name" value="Restrct_endonuc-II-like"/>
</dbReference>
<dbReference type="Gene3D" id="3.40.1350.10">
    <property type="match status" value="1"/>
</dbReference>
<sequence length="128" mass="14042">MGLLPSRPARATTKQVGDAAEEQALGFLQAKGLQFVARNYRTPGRGGGEIDLILRDKDGTLVFVEVRKRNRTDHGGAAASIGHVKQRRIIFAARHYLLGLRTMPPCRFDVVVIDGDAVEWLRAAFDAS</sequence>
<dbReference type="HAMAP" id="MF_00048">
    <property type="entry name" value="UPF0102"/>
    <property type="match status" value="1"/>
</dbReference>